<evidence type="ECO:0000313" key="2">
    <source>
        <dbReference type="Proteomes" id="UP000530514"/>
    </source>
</evidence>
<sequence length="50" mass="6053">MKQPLDEERKQRNNIIEINFKQNKISDVVNIFLQNKPIRPGEVFFSPFYE</sequence>
<protein>
    <submittedName>
        <fullName evidence="1">Uncharacterized protein</fullName>
    </submittedName>
</protein>
<gene>
    <name evidence="1" type="ORF">H1164_10555</name>
</gene>
<dbReference type="Proteomes" id="UP000530514">
    <property type="component" value="Unassembled WGS sequence"/>
</dbReference>
<keyword evidence="2" id="KW-1185">Reference proteome</keyword>
<dbReference type="AlphaFoldDB" id="A0A7W1XB11"/>
<comment type="caution">
    <text evidence="1">The sequence shown here is derived from an EMBL/GenBank/DDBJ whole genome shotgun (WGS) entry which is preliminary data.</text>
</comment>
<evidence type="ECO:0000313" key="1">
    <source>
        <dbReference type="EMBL" id="MBA4543336.1"/>
    </source>
</evidence>
<name>A0A7W1XB11_9BACL</name>
<organism evidence="1 2">
    <name type="scientific">Thermoactinomyces daqus</name>
    <dbReference type="NCBI Taxonomy" id="1329516"/>
    <lineage>
        <taxon>Bacteria</taxon>
        <taxon>Bacillati</taxon>
        <taxon>Bacillota</taxon>
        <taxon>Bacilli</taxon>
        <taxon>Bacillales</taxon>
        <taxon>Thermoactinomycetaceae</taxon>
        <taxon>Thermoactinomyces</taxon>
    </lineage>
</organism>
<proteinExistence type="predicted"/>
<dbReference type="RefSeq" id="WP_160173815.1">
    <property type="nucleotide sequence ID" value="NZ_JACEIP010000014.1"/>
</dbReference>
<reference evidence="1 2" key="1">
    <citation type="submission" date="2020-07" db="EMBL/GenBank/DDBJ databases">
        <authorList>
            <person name="Feng H."/>
        </authorList>
    </citation>
    <scope>NUCLEOTIDE SEQUENCE [LARGE SCALE GENOMIC DNA]</scope>
    <source>
        <strain evidence="2">s-11</strain>
    </source>
</reference>
<accession>A0A7W1XB11</accession>
<dbReference type="EMBL" id="JACEIP010000014">
    <property type="protein sequence ID" value="MBA4543336.1"/>
    <property type="molecule type" value="Genomic_DNA"/>
</dbReference>